<name>A0ABZ2K814_9BACT</name>
<dbReference type="Gene3D" id="3.10.450.50">
    <property type="match status" value="1"/>
</dbReference>
<reference evidence="3 4" key="1">
    <citation type="submission" date="2021-12" db="EMBL/GenBank/DDBJ databases">
        <title>Discovery of the Pendulisporaceae a myxobacterial family with distinct sporulation behavior and unique specialized metabolism.</title>
        <authorList>
            <person name="Garcia R."/>
            <person name="Popoff A."/>
            <person name="Bader C.D."/>
            <person name="Loehr J."/>
            <person name="Walesch S."/>
            <person name="Walt C."/>
            <person name="Boldt J."/>
            <person name="Bunk B."/>
            <person name="Haeckl F.J.F.P.J."/>
            <person name="Gunesch A.P."/>
            <person name="Birkelbach J."/>
            <person name="Nuebel U."/>
            <person name="Pietschmann T."/>
            <person name="Bach T."/>
            <person name="Mueller R."/>
        </authorList>
    </citation>
    <scope>NUCLEOTIDE SEQUENCE [LARGE SCALE GENOMIC DNA]</scope>
    <source>
        <strain evidence="3 4">MSr12523</strain>
    </source>
</reference>
<feature type="signal peptide" evidence="1">
    <location>
        <begin position="1"/>
        <end position="25"/>
    </location>
</feature>
<proteinExistence type="predicted"/>
<dbReference type="Proteomes" id="UP001379533">
    <property type="component" value="Chromosome"/>
</dbReference>
<accession>A0ABZ2K814</accession>
<dbReference type="NCBIfam" id="TIGR02246">
    <property type="entry name" value="SgcJ/EcaC family oxidoreductase"/>
    <property type="match status" value="1"/>
</dbReference>
<evidence type="ECO:0000256" key="1">
    <source>
        <dbReference type="SAM" id="SignalP"/>
    </source>
</evidence>
<dbReference type="PROSITE" id="PS51257">
    <property type="entry name" value="PROKAR_LIPOPROTEIN"/>
    <property type="match status" value="1"/>
</dbReference>
<dbReference type="RefSeq" id="WP_394845421.1">
    <property type="nucleotide sequence ID" value="NZ_CP089982.1"/>
</dbReference>
<dbReference type="SUPFAM" id="SSF54427">
    <property type="entry name" value="NTF2-like"/>
    <property type="match status" value="1"/>
</dbReference>
<gene>
    <name evidence="3" type="ORF">LZC95_51370</name>
</gene>
<feature type="chain" id="PRO_5046252781" evidence="1">
    <location>
        <begin position="26"/>
        <end position="168"/>
    </location>
</feature>
<keyword evidence="1" id="KW-0732">Signal</keyword>
<sequence length="168" mass="18778">MVTKVFLSGLAVLALACTPSGKAMSNDKADEMRIRQIVDEWVGAFRDGNVDRVLTLHAPGIVSFDIVPPLRYVGREAYRKPWDAVFSTFERPIAMEIQDLTITVRDGIAFSHSLNRMVGTAKSGQKSDYWFRWTACYEKIDGQWLIVHDHSSAPTDFASGKASLELKP</sequence>
<dbReference type="InterPro" id="IPR011944">
    <property type="entry name" value="Steroid_delta5-4_isomerase"/>
</dbReference>
<feature type="domain" description="SnoaL-like" evidence="2">
    <location>
        <begin position="34"/>
        <end position="155"/>
    </location>
</feature>
<dbReference type="EMBL" id="CP089982">
    <property type="protein sequence ID" value="WXA94811.1"/>
    <property type="molecule type" value="Genomic_DNA"/>
</dbReference>
<evidence type="ECO:0000313" key="4">
    <source>
        <dbReference type="Proteomes" id="UP001379533"/>
    </source>
</evidence>
<dbReference type="Pfam" id="PF13474">
    <property type="entry name" value="SnoaL_3"/>
    <property type="match status" value="1"/>
</dbReference>
<dbReference type="InterPro" id="IPR032710">
    <property type="entry name" value="NTF2-like_dom_sf"/>
</dbReference>
<dbReference type="InterPro" id="IPR037401">
    <property type="entry name" value="SnoaL-like"/>
</dbReference>
<evidence type="ECO:0000313" key="3">
    <source>
        <dbReference type="EMBL" id="WXA94811.1"/>
    </source>
</evidence>
<organism evidence="3 4">
    <name type="scientific">Pendulispora brunnea</name>
    <dbReference type="NCBI Taxonomy" id="2905690"/>
    <lineage>
        <taxon>Bacteria</taxon>
        <taxon>Pseudomonadati</taxon>
        <taxon>Myxococcota</taxon>
        <taxon>Myxococcia</taxon>
        <taxon>Myxococcales</taxon>
        <taxon>Sorangiineae</taxon>
        <taxon>Pendulisporaceae</taxon>
        <taxon>Pendulispora</taxon>
    </lineage>
</organism>
<protein>
    <submittedName>
        <fullName evidence="3">SgcJ/EcaC family oxidoreductase</fullName>
    </submittedName>
</protein>
<keyword evidence="4" id="KW-1185">Reference proteome</keyword>
<evidence type="ECO:0000259" key="2">
    <source>
        <dbReference type="Pfam" id="PF13474"/>
    </source>
</evidence>